<organism evidence="2 3">
    <name type="scientific">Podospora fimiseda</name>
    <dbReference type="NCBI Taxonomy" id="252190"/>
    <lineage>
        <taxon>Eukaryota</taxon>
        <taxon>Fungi</taxon>
        <taxon>Dikarya</taxon>
        <taxon>Ascomycota</taxon>
        <taxon>Pezizomycotina</taxon>
        <taxon>Sordariomycetes</taxon>
        <taxon>Sordariomycetidae</taxon>
        <taxon>Sordariales</taxon>
        <taxon>Podosporaceae</taxon>
        <taxon>Podospora</taxon>
    </lineage>
</organism>
<dbReference type="AlphaFoldDB" id="A0AAN7BK76"/>
<comment type="caution">
    <text evidence="2">The sequence shown here is derived from an EMBL/GenBank/DDBJ whole genome shotgun (WGS) entry which is preliminary data.</text>
</comment>
<accession>A0AAN7BK76</accession>
<evidence type="ECO:0000313" key="2">
    <source>
        <dbReference type="EMBL" id="KAK4224767.1"/>
    </source>
</evidence>
<evidence type="ECO:0000313" key="3">
    <source>
        <dbReference type="Proteomes" id="UP001301958"/>
    </source>
</evidence>
<dbReference type="Proteomes" id="UP001301958">
    <property type="component" value="Unassembled WGS sequence"/>
</dbReference>
<dbReference type="EMBL" id="MU865384">
    <property type="protein sequence ID" value="KAK4224767.1"/>
    <property type="molecule type" value="Genomic_DNA"/>
</dbReference>
<feature type="region of interest" description="Disordered" evidence="1">
    <location>
        <begin position="218"/>
        <end position="240"/>
    </location>
</feature>
<reference evidence="2" key="1">
    <citation type="journal article" date="2023" name="Mol. Phylogenet. Evol.">
        <title>Genome-scale phylogeny and comparative genomics of the fungal order Sordariales.</title>
        <authorList>
            <person name="Hensen N."/>
            <person name="Bonometti L."/>
            <person name="Westerberg I."/>
            <person name="Brannstrom I.O."/>
            <person name="Guillou S."/>
            <person name="Cros-Aarteil S."/>
            <person name="Calhoun S."/>
            <person name="Haridas S."/>
            <person name="Kuo A."/>
            <person name="Mondo S."/>
            <person name="Pangilinan J."/>
            <person name="Riley R."/>
            <person name="LaButti K."/>
            <person name="Andreopoulos B."/>
            <person name="Lipzen A."/>
            <person name="Chen C."/>
            <person name="Yan M."/>
            <person name="Daum C."/>
            <person name="Ng V."/>
            <person name="Clum A."/>
            <person name="Steindorff A."/>
            <person name="Ohm R.A."/>
            <person name="Martin F."/>
            <person name="Silar P."/>
            <person name="Natvig D.O."/>
            <person name="Lalanne C."/>
            <person name="Gautier V."/>
            <person name="Ament-Velasquez S.L."/>
            <person name="Kruys A."/>
            <person name="Hutchinson M.I."/>
            <person name="Powell A.J."/>
            <person name="Barry K."/>
            <person name="Miller A.N."/>
            <person name="Grigoriev I.V."/>
            <person name="Debuchy R."/>
            <person name="Gladieux P."/>
            <person name="Hiltunen Thoren M."/>
            <person name="Johannesson H."/>
        </authorList>
    </citation>
    <scope>NUCLEOTIDE SEQUENCE</scope>
    <source>
        <strain evidence="2">CBS 990.96</strain>
    </source>
</reference>
<feature type="region of interest" description="Disordered" evidence="1">
    <location>
        <begin position="1"/>
        <end position="23"/>
    </location>
</feature>
<dbReference type="PANTHER" id="PTHR41390:SF1">
    <property type="entry name" value="NADH-UBIQUINONE OXIDOREDUCTASE 213 KDA SUBUNIT"/>
    <property type="match status" value="1"/>
</dbReference>
<keyword evidence="3" id="KW-1185">Reference proteome</keyword>
<reference evidence="2" key="2">
    <citation type="submission" date="2023-05" db="EMBL/GenBank/DDBJ databases">
        <authorList>
            <consortium name="Lawrence Berkeley National Laboratory"/>
            <person name="Steindorff A."/>
            <person name="Hensen N."/>
            <person name="Bonometti L."/>
            <person name="Westerberg I."/>
            <person name="Brannstrom I.O."/>
            <person name="Guillou S."/>
            <person name="Cros-Aarteil S."/>
            <person name="Calhoun S."/>
            <person name="Haridas S."/>
            <person name="Kuo A."/>
            <person name="Mondo S."/>
            <person name="Pangilinan J."/>
            <person name="Riley R."/>
            <person name="Labutti K."/>
            <person name="Andreopoulos B."/>
            <person name="Lipzen A."/>
            <person name="Chen C."/>
            <person name="Yanf M."/>
            <person name="Daum C."/>
            <person name="Ng V."/>
            <person name="Clum A."/>
            <person name="Ohm R."/>
            <person name="Martin F."/>
            <person name="Silar P."/>
            <person name="Natvig D."/>
            <person name="Lalanne C."/>
            <person name="Gautier V."/>
            <person name="Ament-Velasquez S.L."/>
            <person name="Kruys A."/>
            <person name="Hutchinson M.I."/>
            <person name="Powell A.J."/>
            <person name="Barry K."/>
            <person name="Miller A.N."/>
            <person name="Grigoriev I.V."/>
            <person name="Debuchy R."/>
            <person name="Gladieux P."/>
            <person name="Thoren M.H."/>
            <person name="Johannesson H."/>
        </authorList>
    </citation>
    <scope>NUCLEOTIDE SEQUENCE</scope>
    <source>
        <strain evidence="2">CBS 990.96</strain>
    </source>
</reference>
<evidence type="ECO:0000256" key="1">
    <source>
        <dbReference type="SAM" id="MobiDB-lite"/>
    </source>
</evidence>
<dbReference type="PANTHER" id="PTHR41390">
    <property type="entry name" value="CHROMOSOME 7, WHOLE GENOME SHOTGUN SEQUENCE"/>
    <property type="match status" value="1"/>
</dbReference>
<sequence length="240" mass="25157">MKRNSPQDPEVHDNHHYSGQRAPQQMPAVEGISGGQRSFLPPEIMAIVVPSLKVGASAGACGLFAGAAAGILQGAPPVFFSVIAGGQWFALGTSYYASRLVAFNAMGGEEKLSPGDKTKASALAGGFAGTLGGLLRGPRNIVPGAIFMSALGAGGQAYANRRAAKAEVESSTDKKGFWAKWSPITQLSDEDYEKLLEERLLRVEADIAIMDDHIKQLRESESAATEGKQSESGNGKPGQV</sequence>
<gene>
    <name evidence="2" type="ORF">QBC38DRAFT_370308</name>
</gene>
<name>A0AAN7BK76_9PEZI</name>
<protein>
    <submittedName>
        <fullName evidence="2">Uncharacterized protein</fullName>
    </submittedName>
</protein>
<proteinExistence type="predicted"/>